<evidence type="ECO:0000256" key="1">
    <source>
        <dbReference type="SAM" id="MobiDB-lite"/>
    </source>
</evidence>
<reference evidence="2" key="1">
    <citation type="journal article" date="2022" name="bioRxiv">
        <title>Sequencing and chromosome-scale assembly of the giantPleurodeles waltlgenome.</title>
        <authorList>
            <person name="Brown T."/>
            <person name="Elewa A."/>
            <person name="Iarovenko S."/>
            <person name="Subramanian E."/>
            <person name="Araus A.J."/>
            <person name="Petzold A."/>
            <person name="Susuki M."/>
            <person name="Suzuki K.-i.T."/>
            <person name="Hayashi T."/>
            <person name="Toyoda A."/>
            <person name="Oliveira C."/>
            <person name="Osipova E."/>
            <person name="Leigh N.D."/>
            <person name="Simon A."/>
            <person name="Yun M.H."/>
        </authorList>
    </citation>
    <scope>NUCLEOTIDE SEQUENCE</scope>
    <source>
        <strain evidence="2">20211129_DDA</strain>
        <tissue evidence="2">Liver</tissue>
    </source>
</reference>
<proteinExistence type="predicted"/>
<evidence type="ECO:0000313" key="3">
    <source>
        <dbReference type="Proteomes" id="UP001066276"/>
    </source>
</evidence>
<dbReference type="AlphaFoldDB" id="A0AAV7QLC1"/>
<sequence length="153" mass="16526">MNRGTDRALGIHSVSPSGALPHSRPPPRHRARCASGSSSIVASARSQAATPLSAAPHPGRDPRWERMGSPGPPKGYNSRRILQALPELRNHTSDILTASATPTELSVPLFTDLPLPTLSALEKGDLVRPIPQEELEEALRDVNSVRHQDRMIS</sequence>
<gene>
    <name evidence="2" type="ORF">NDU88_006227</name>
</gene>
<name>A0AAV7QLC1_PLEWA</name>
<feature type="compositionally biased region" description="Low complexity" evidence="1">
    <location>
        <begin position="33"/>
        <end position="49"/>
    </location>
</feature>
<accession>A0AAV7QLC1</accession>
<comment type="caution">
    <text evidence="2">The sequence shown here is derived from an EMBL/GenBank/DDBJ whole genome shotgun (WGS) entry which is preliminary data.</text>
</comment>
<protein>
    <submittedName>
        <fullName evidence="2">Uncharacterized protein</fullName>
    </submittedName>
</protein>
<evidence type="ECO:0000313" key="2">
    <source>
        <dbReference type="EMBL" id="KAJ1139864.1"/>
    </source>
</evidence>
<feature type="region of interest" description="Disordered" evidence="1">
    <location>
        <begin position="1"/>
        <end position="78"/>
    </location>
</feature>
<dbReference type="Proteomes" id="UP001066276">
    <property type="component" value="Chromosome 6"/>
</dbReference>
<organism evidence="2 3">
    <name type="scientific">Pleurodeles waltl</name>
    <name type="common">Iberian ribbed newt</name>
    <dbReference type="NCBI Taxonomy" id="8319"/>
    <lineage>
        <taxon>Eukaryota</taxon>
        <taxon>Metazoa</taxon>
        <taxon>Chordata</taxon>
        <taxon>Craniata</taxon>
        <taxon>Vertebrata</taxon>
        <taxon>Euteleostomi</taxon>
        <taxon>Amphibia</taxon>
        <taxon>Batrachia</taxon>
        <taxon>Caudata</taxon>
        <taxon>Salamandroidea</taxon>
        <taxon>Salamandridae</taxon>
        <taxon>Pleurodelinae</taxon>
        <taxon>Pleurodeles</taxon>
    </lineage>
</organism>
<keyword evidence="3" id="KW-1185">Reference proteome</keyword>
<dbReference type="EMBL" id="JANPWB010000010">
    <property type="protein sequence ID" value="KAJ1139864.1"/>
    <property type="molecule type" value="Genomic_DNA"/>
</dbReference>